<proteinExistence type="predicted"/>
<evidence type="ECO:0000313" key="1">
    <source>
        <dbReference type="EMBL" id="HJC73813.1"/>
    </source>
</evidence>
<reference evidence="1" key="1">
    <citation type="journal article" date="2021" name="PeerJ">
        <title>Extensive microbial diversity within the chicken gut microbiome revealed by metagenomics and culture.</title>
        <authorList>
            <person name="Gilroy R."/>
            <person name="Ravi A."/>
            <person name="Getino M."/>
            <person name="Pursley I."/>
            <person name="Horton D.L."/>
            <person name="Alikhan N.F."/>
            <person name="Baker D."/>
            <person name="Gharbi K."/>
            <person name="Hall N."/>
            <person name="Watson M."/>
            <person name="Adriaenssens E.M."/>
            <person name="Foster-Nyarko E."/>
            <person name="Jarju S."/>
            <person name="Secka A."/>
            <person name="Antonio M."/>
            <person name="Oren A."/>
            <person name="Chaudhuri R.R."/>
            <person name="La Ragione R."/>
            <person name="Hildebrand F."/>
            <person name="Pallen M.J."/>
        </authorList>
    </citation>
    <scope>NUCLEOTIDE SEQUENCE</scope>
    <source>
        <strain evidence="1">CHK196-7946</strain>
    </source>
</reference>
<organism evidence="1 2">
    <name type="scientific">Candidatus Mediterraneibacter faecavium</name>
    <dbReference type="NCBI Taxonomy" id="2838668"/>
    <lineage>
        <taxon>Bacteria</taxon>
        <taxon>Bacillati</taxon>
        <taxon>Bacillota</taxon>
        <taxon>Clostridia</taxon>
        <taxon>Lachnospirales</taxon>
        <taxon>Lachnospiraceae</taxon>
        <taxon>Mediterraneibacter</taxon>
    </lineage>
</organism>
<evidence type="ECO:0000313" key="2">
    <source>
        <dbReference type="Proteomes" id="UP000823902"/>
    </source>
</evidence>
<dbReference type="EMBL" id="DWVY01000010">
    <property type="protein sequence ID" value="HJC73813.1"/>
    <property type="molecule type" value="Genomic_DNA"/>
</dbReference>
<dbReference type="InterPro" id="IPR024208">
    <property type="entry name" value="DUF3842"/>
</dbReference>
<dbReference type="Pfam" id="PF12953">
    <property type="entry name" value="DUF3842"/>
    <property type="match status" value="1"/>
</dbReference>
<comment type="caution">
    <text evidence="1">The sequence shown here is derived from an EMBL/GenBank/DDBJ whole genome shotgun (WGS) entry which is preliminary data.</text>
</comment>
<reference evidence="1" key="2">
    <citation type="submission" date="2021-04" db="EMBL/GenBank/DDBJ databases">
        <authorList>
            <person name="Gilroy R."/>
        </authorList>
    </citation>
    <scope>NUCLEOTIDE SEQUENCE</scope>
    <source>
        <strain evidence="1">CHK196-7946</strain>
    </source>
</reference>
<name>A0A9D2TM48_9FIRM</name>
<accession>A0A9D2TM48</accession>
<sequence>MKVLIIDGQGGGLGRQLVGAVKEYDPDIEVLAVGTNSVATNAMLRAGADQAATGENSVVVASKKADVVMGPVGIVIADSMLGEITPRMAVAIGQSSAKRILIPVNLCDNIVVGVSDASMGKNVQNAVEALARFTQKIR</sequence>
<gene>
    <name evidence="1" type="ORF">H9697_02515</name>
</gene>
<dbReference type="Proteomes" id="UP000823902">
    <property type="component" value="Unassembled WGS sequence"/>
</dbReference>
<protein>
    <submittedName>
        <fullName evidence="1">DUF3842 family protein</fullName>
    </submittedName>
</protein>
<dbReference type="AlphaFoldDB" id="A0A9D2TM48"/>